<dbReference type="Pfam" id="PF00456">
    <property type="entry name" value="Transketolase_N"/>
    <property type="match status" value="1"/>
</dbReference>
<evidence type="ECO:0000256" key="5">
    <source>
        <dbReference type="ARBA" id="ARBA00023052"/>
    </source>
</evidence>
<evidence type="ECO:0000256" key="2">
    <source>
        <dbReference type="ARBA" id="ARBA00007131"/>
    </source>
</evidence>
<comment type="cofactor">
    <cofactor evidence="1">
        <name>thiamine diphosphate</name>
        <dbReference type="ChEBI" id="CHEBI:58937"/>
    </cofactor>
</comment>
<dbReference type="eggNOG" id="COG3959">
    <property type="taxonomic scope" value="Bacteria"/>
</dbReference>
<evidence type="ECO:0000259" key="6">
    <source>
        <dbReference type="Pfam" id="PF00456"/>
    </source>
</evidence>
<dbReference type="KEGG" id="clt:CM240_2367"/>
<protein>
    <submittedName>
        <fullName evidence="7">Putative transketolase N-terminal section</fullName>
        <ecNumber evidence="7">2.2.1.1</ecNumber>
    </submittedName>
</protein>
<organism evidence="7 8">
    <name type="scientific">Clostridium bornimense</name>
    <dbReference type="NCBI Taxonomy" id="1216932"/>
    <lineage>
        <taxon>Bacteria</taxon>
        <taxon>Bacillati</taxon>
        <taxon>Bacillota</taxon>
        <taxon>Clostridia</taxon>
        <taxon>Eubacteriales</taxon>
        <taxon>Clostridiaceae</taxon>
        <taxon>Clostridium</taxon>
    </lineage>
</organism>
<dbReference type="Proteomes" id="UP000019426">
    <property type="component" value="Chromosome M2/40_rep1"/>
</dbReference>
<comment type="similarity">
    <text evidence="2">Belongs to the transketolase family.</text>
</comment>
<dbReference type="STRING" id="1216932.CM240_2367"/>
<evidence type="ECO:0000256" key="3">
    <source>
        <dbReference type="ARBA" id="ARBA00022679"/>
    </source>
</evidence>
<evidence type="ECO:0000256" key="1">
    <source>
        <dbReference type="ARBA" id="ARBA00001964"/>
    </source>
</evidence>
<dbReference type="AlphaFoldDB" id="W6S0X2"/>
<dbReference type="InterPro" id="IPR005474">
    <property type="entry name" value="Transketolase_N"/>
</dbReference>
<evidence type="ECO:0000256" key="4">
    <source>
        <dbReference type="ARBA" id="ARBA00022723"/>
    </source>
</evidence>
<feature type="domain" description="Transketolase N-terminal" evidence="6">
    <location>
        <begin position="9"/>
        <end position="268"/>
    </location>
</feature>
<dbReference type="PANTHER" id="PTHR47514:SF1">
    <property type="entry name" value="TRANSKETOLASE N-TERMINAL SECTION-RELATED"/>
    <property type="match status" value="1"/>
</dbReference>
<dbReference type="SUPFAM" id="SSF52518">
    <property type="entry name" value="Thiamin diphosphate-binding fold (THDP-binding)"/>
    <property type="match status" value="1"/>
</dbReference>
<dbReference type="GO" id="GO:0004802">
    <property type="term" value="F:transketolase activity"/>
    <property type="evidence" value="ECO:0007669"/>
    <property type="project" value="UniProtKB-EC"/>
</dbReference>
<dbReference type="CDD" id="cd02012">
    <property type="entry name" value="TPP_TK"/>
    <property type="match status" value="1"/>
</dbReference>
<gene>
    <name evidence="7" type="ORF">CM240_2367</name>
</gene>
<keyword evidence="3 7" id="KW-0808">Transferase</keyword>
<proteinExistence type="inferred from homology"/>
<dbReference type="InterPro" id="IPR049557">
    <property type="entry name" value="Transketolase_CS"/>
</dbReference>
<dbReference type="PROSITE" id="PS00801">
    <property type="entry name" value="TRANSKETOLASE_1"/>
    <property type="match status" value="1"/>
</dbReference>
<keyword evidence="5" id="KW-0786">Thiamine pyrophosphate</keyword>
<reference evidence="7 8" key="1">
    <citation type="submission" date="2013-11" db="EMBL/GenBank/DDBJ databases">
        <title>Complete genome sequence of Clostridum sp. M2/40.</title>
        <authorList>
            <person name="Wibberg D."/>
            <person name="Puehler A."/>
            <person name="Schlueter A."/>
        </authorList>
    </citation>
    <scope>NUCLEOTIDE SEQUENCE [LARGE SCALE GENOMIC DNA]</scope>
    <source>
        <strain evidence="8">M2/40</strain>
    </source>
</reference>
<accession>W6S0X2</accession>
<dbReference type="InterPro" id="IPR029061">
    <property type="entry name" value="THDP-binding"/>
</dbReference>
<dbReference type="EMBL" id="HG917868">
    <property type="protein sequence ID" value="CDM69504.2"/>
    <property type="molecule type" value="Genomic_DNA"/>
</dbReference>
<dbReference type="PANTHER" id="PTHR47514">
    <property type="entry name" value="TRANSKETOLASE N-TERMINAL SECTION-RELATED"/>
    <property type="match status" value="1"/>
</dbReference>
<sequence>MSVMLGEKANIVRQDIINMLTESSSGHPGGSLSCTDILVTLYFNEMRYDVKNPNDENRDRFVLSKGHAAPALYATLSEAGFFPKEELMTLRKINSKLQGHPNMNYVPGVDMSTGSLGQGISTAVGMALAGKLDKKDYRVYTILGDGELEEGQVWEATMCAAHYKLDNLTAFVDYNGLQIDGNVTDVMNPEPISNKFEAFNWNVISIDGHNYEEILSAINEAKNVKDKPTVIVCKTVKGKGVSFMENQCGWHGTAPNKEQCEAAMKELGGAR</sequence>
<name>W6S0X2_9CLOT</name>
<evidence type="ECO:0000313" key="7">
    <source>
        <dbReference type="EMBL" id="CDM69504.2"/>
    </source>
</evidence>
<evidence type="ECO:0000313" key="8">
    <source>
        <dbReference type="Proteomes" id="UP000019426"/>
    </source>
</evidence>
<dbReference type="GO" id="GO:0046872">
    <property type="term" value="F:metal ion binding"/>
    <property type="evidence" value="ECO:0007669"/>
    <property type="project" value="UniProtKB-KW"/>
</dbReference>
<dbReference type="EC" id="2.2.1.1" evidence="7"/>
<keyword evidence="8" id="KW-1185">Reference proteome</keyword>
<keyword evidence="4" id="KW-0479">Metal-binding</keyword>
<dbReference type="Gene3D" id="3.40.50.970">
    <property type="match status" value="1"/>
</dbReference>